<name>A0A9P6H012_9MICR</name>
<dbReference type="EMBL" id="SBJO01000248">
    <property type="protein sequence ID" value="KAF9761883.1"/>
    <property type="molecule type" value="Genomic_DNA"/>
</dbReference>
<proteinExistence type="predicted"/>
<keyword evidence="2" id="KW-1185">Reference proteome</keyword>
<dbReference type="Proteomes" id="UP000740883">
    <property type="component" value="Unassembled WGS sequence"/>
</dbReference>
<dbReference type="InterPro" id="IPR027417">
    <property type="entry name" value="P-loop_NTPase"/>
</dbReference>
<dbReference type="OrthoDB" id="6513042at2759"/>
<evidence type="ECO:0008006" key="3">
    <source>
        <dbReference type="Google" id="ProtNLM"/>
    </source>
</evidence>
<organism evidence="1 2">
    <name type="scientific">Nosema granulosis</name>
    <dbReference type="NCBI Taxonomy" id="83296"/>
    <lineage>
        <taxon>Eukaryota</taxon>
        <taxon>Fungi</taxon>
        <taxon>Fungi incertae sedis</taxon>
        <taxon>Microsporidia</taxon>
        <taxon>Nosematidae</taxon>
        <taxon>Nosema</taxon>
    </lineage>
</organism>
<feature type="non-terminal residue" evidence="1">
    <location>
        <position position="254"/>
    </location>
</feature>
<gene>
    <name evidence="1" type="ORF">NGRA_2352</name>
</gene>
<reference evidence="1 2" key="1">
    <citation type="journal article" date="2020" name="Genome Biol. Evol.">
        <title>Comparative genomics of strictly vertically transmitted, feminizing microsporidia endosymbionts of amphipod crustaceans.</title>
        <authorList>
            <person name="Cormier A."/>
            <person name="Chebbi M.A."/>
            <person name="Giraud I."/>
            <person name="Wattier R."/>
            <person name="Teixeira M."/>
            <person name="Gilbert C."/>
            <person name="Rigaud T."/>
            <person name="Cordaux R."/>
        </authorList>
    </citation>
    <scope>NUCLEOTIDE SEQUENCE [LARGE SCALE GENOMIC DNA]</scope>
    <source>
        <strain evidence="1 2">Ou3-Ou53</strain>
    </source>
</reference>
<dbReference type="SUPFAM" id="SSF52540">
    <property type="entry name" value="P-loop containing nucleoside triphosphate hydrolases"/>
    <property type="match status" value="1"/>
</dbReference>
<accession>A0A9P6H012</accession>
<sequence>MYNIFYNYLMTKLKLDIAKTKRETQQVDYKVKLESIEDVYGDQKCVFVVLQSSTKGKIKDILKAEEKLRIESDRETYTGTLVDIVGNELHILLYHPIPLVEYKISRLINYNNDILINELSNVKISENFKNFVVSAFTKCIFRKIQALKKIKDEFVILAILIQKDEEFDFDKTRIEVLKDKLKSIDLETISLYIDNLMELSEKQDIQDILFENNINTNIVYCDKNLNNSQKQAVNEINNSTSYKIIGPPGTGKTS</sequence>
<dbReference type="AlphaFoldDB" id="A0A9P6H012"/>
<comment type="caution">
    <text evidence="1">The sequence shown here is derived from an EMBL/GenBank/DDBJ whole genome shotgun (WGS) entry which is preliminary data.</text>
</comment>
<protein>
    <recommendedName>
        <fullName evidence="3">DNA2/NAM7 helicase helicase domain-containing protein</fullName>
    </recommendedName>
</protein>
<evidence type="ECO:0000313" key="2">
    <source>
        <dbReference type="Proteomes" id="UP000740883"/>
    </source>
</evidence>
<dbReference type="Gene3D" id="3.40.50.300">
    <property type="entry name" value="P-loop containing nucleotide triphosphate hydrolases"/>
    <property type="match status" value="1"/>
</dbReference>
<evidence type="ECO:0000313" key="1">
    <source>
        <dbReference type="EMBL" id="KAF9761883.1"/>
    </source>
</evidence>